<accession>A0ABV2T0J5</accession>
<proteinExistence type="predicted"/>
<reference evidence="5 6" key="1">
    <citation type="submission" date="2024-06" db="EMBL/GenBank/DDBJ databases">
        <title>Chitinophaga defluvii sp. nov., isolated from municipal sewage.</title>
        <authorList>
            <person name="Zhang L."/>
        </authorList>
    </citation>
    <scope>NUCLEOTIDE SEQUENCE [LARGE SCALE GENOMIC DNA]</scope>
    <source>
        <strain evidence="5 6">H8</strain>
    </source>
</reference>
<dbReference type="InterPro" id="IPR016039">
    <property type="entry name" value="Thiolase-like"/>
</dbReference>
<keyword evidence="6" id="KW-1185">Reference proteome</keyword>
<keyword evidence="1" id="KW-0808">Transferase</keyword>
<dbReference type="RefSeq" id="WP_354659175.1">
    <property type="nucleotide sequence ID" value="NZ_JBEXAC010000001.1"/>
</dbReference>
<dbReference type="InterPro" id="IPR013751">
    <property type="entry name" value="ACP_syn_III_N"/>
</dbReference>
<feature type="domain" description="Beta-ketoacyl-[acyl-carrier-protein] synthase III N-terminal" evidence="4">
    <location>
        <begin position="133"/>
        <end position="209"/>
    </location>
</feature>
<evidence type="ECO:0000256" key="2">
    <source>
        <dbReference type="ARBA" id="ARBA00023315"/>
    </source>
</evidence>
<sequence length="359" mass="39363">MSNTIHSVFAATGSYIPEIKISNQEFAAHRFFEKNGTPVAKENASIIEKFREITDIEERRYARPEQKASELGYLAAKDALDSSGIDRETLDYIIVAHNFGDVTAGSNRSDFVPSLASRIKYLLQIKNPDCVAYDIAFGCPGWLEALIQADYYIRSGDAKRCLIIGTETLSRVIDPHDRDSMLYADGSGAAIIEASSTGTAGILAHKTQTYASEHAMLLTMDKSYAPEYEGEKDIFLKMNGRKLYEFALSHVPQVIKAAMDKAGVPLSGINKLLMHQANGKMDAAILDRVFKLYGAENHSPELMPMTISWLGNSSVATIPTLLDLIRKGKIANQQLKAGDKVVIASVGAGMNINALVYQF</sequence>
<comment type="caution">
    <text evidence="5">The sequence shown here is derived from an EMBL/GenBank/DDBJ whole genome shotgun (WGS) entry which is preliminary data.</text>
</comment>
<feature type="domain" description="Beta-ketoacyl-[acyl-carrier-protein] synthase III C-terminal" evidence="3">
    <location>
        <begin position="259"/>
        <end position="358"/>
    </location>
</feature>
<keyword evidence="2" id="KW-0012">Acyltransferase</keyword>
<dbReference type="Pfam" id="PF08541">
    <property type="entry name" value="ACP_syn_III_C"/>
    <property type="match status" value="1"/>
</dbReference>
<evidence type="ECO:0000259" key="3">
    <source>
        <dbReference type="Pfam" id="PF08541"/>
    </source>
</evidence>
<dbReference type="InterPro" id="IPR013747">
    <property type="entry name" value="ACP_syn_III_C"/>
</dbReference>
<dbReference type="PANTHER" id="PTHR34069:SF3">
    <property type="entry name" value="ACYL-COA:ACYL-COA ALKYLTRANSFERASE"/>
    <property type="match status" value="1"/>
</dbReference>
<evidence type="ECO:0000313" key="5">
    <source>
        <dbReference type="EMBL" id="MET6996533.1"/>
    </source>
</evidence>
<gene>
    <name evidence="5" type="ORF">ABR189_04110</name>
</gene>
<evidence type="ECO:0000313" key="6">
    <source>
        <dbReference type="Proteomes" id="UP001549749"/>
    </source>
</evidence>
<protein>
    <submittedName>
        <fullName evidence="5">Ketoacyl-ACP synthase III</fullName>
    </submittedName>
</protein>
<dbReference type="EMBL" id="JBEXAC010000001">
    <property type="protein sequence ID" value="MET6996533.1"/>
    <property type="molecule type" value="Genomic_DNA"/>
</dbReference>
<dbReference type="Pfam" id="PF08545">
    <property type="entry name" value="ACP_syn_III"/>
    <property type="match status" value="1"/>
</dbReference>
<dbReference type="Proteomes" id="UP001549749">
    <property type="component" value="Unassembled WGS sequence"/>
</dbReference>
<name>A0ABV2T0J5_9BACT</name>
<evidence type="ECO:0000259" key="4">
    <source>
        <dbReference type="Pfam" id="PF08545"/>
    </source>
</evidence>
<dbReference type="PANTHER" id="PTHR34069">
    <property type="entry name" value="3-OXOACYL-[ACYL-CARRIER-PROTEIN] SYNTHASE 3"/>
    <property type="match status" value="1"/>
</dbReference>
<dbReference type="SUPFAM" id="SSF53901">
    <property type="entry name" value="Thiolase-like"/>
    <property type="match status" value="1"/>
</dbReference>
<dbReference type="Gene3D" id="3.40.47.10">
    <property type="match status" value="2"/>
</dbReference>
<dbReference type="CDD" id="cd00830">
    <property type="entry name" value="KAS_III"/>
    <property type="match status" value="1"/>
</dbReference>
<evidence type="ECO:0000256" key="1">
    <source>
        <dbReference type="ARBA" id="ARBA00022679"/>
    </source>
</evidence>
<organism evidence="5 6">
    <name type="scientific">Chitinophaga defluvii</name>
    <dbReference type="NCBI Taxonomy" id="3163343"/>
    <lineage>
        <taxon>Bacteria</taxon>
        <taxon>Pseudomonadati</taxon>
        <taxon>Bacteroidota</taxon>
        <taxon>Chitinophagia</taxon>
        <taxon>Chitinophagales</taxon>
        <taxon>Chitinophagaceae</taxon>
        <taxon>Chitinophaga</taxon>
    </lineage>
</organism>